<proteinExistence type="inferred from homology"/>
<dbReference type="GO" id="GO:0015105">
    <property type="term" value="F:arsenite transmembrane transporter activity"/>
    <property type="evidence" value="ECO:0007669"/>
    <property type="project" value="InterPro"/>
</dbReference>
<feature type="domain" description="Citrate transporter-like" evidence="9">
    <location>
        <begin position="20"/>
        <end position="350"/>
    </location>
</feature>
<dbReference type="PRINTS" id="PR00758">
    <property type="entry name" value="ARSENICPUMP"/>
</dbReference>
<accession>A0A419F349</accession>
<feature type="transmembrane region" description="Helical" evidence="8">
    <location>
        <begin position="174"/>
        <end position="193"/>
    </location>
</feature>
<name>A0A419F349_9BACT</name>
<dbReference type="PANTHER" id="PTHR43302:SF5">
    <property type="entry name" value="TRANSPORTER ARSB-RELATED"/>
    <property type="match status" value="1"/>
</dbReference>
<dbReference type="Proteomes" id="UP000285961">
    <property type="component" value="Unassembled WGS sequence"/>
</dbReference>
<evidence type="ECO:0000256" key="2">
    <source>
        <dbReference type="ARBA" id="ARBA00009843"/>
    </source>
</evidence>
<dbReference type="EMBL" id="QZKI01000041">
    <property type="protein sequence ID" value="RJP72711.1"/>
    <property type="molecule type" value="Genomic_DNA"/>
</dbReference>
<feature type="transmembrane region" description="Helical" evidence="8">
    <location>
        <begin position="343"/>
        <end position="363"/>
    </location>
</feature>
<evidence type="ECO:0000256" key="1">
    <source>
        <dbReference type="ARBA" id="ARBA00004651"/>
    </source>
</evidence>
<feature type="transmembrane region" description="Helical" evidence="8">
    <location>
        <begin position="135"/>
        <end position="154"/>
    </location>
</feature>
<evidence type="ECO:0000256" key="8">
    <source>
        <dbReference type="SAM" id="Phobius"/>
    </source>
</evidence>
<dbReference type="Pfam" id="PF03600">
    <property type="entry name" value="CitMHS"/>
    <property type="match status" value="1"/>
</dbReference>
<gene>
    <name evidence="10" type="ORF">C4532_05680</name>
</gene>
<evidence type="ECO:0000313" key="10">
    <source>
        <dbReference type="EMBL" id="RJP72711.1"/>
    </source>
</evidence>
<evidence type="ECO:0000256" key="7">
    <source>
        <dbReference type="ARBA" id="ARBA00023136"/>
    </source>
</evidence>
<evidence type="ECO:0000259" key="9">
    <source>
        <dbReference type="Pfam" id="PF03600"/>
    </source>
</evidence>
<feature type="transmembrane region" description="Helical" evidence="8">
    <location>
        <begin position="94"/>
        <end position="123"/>
    </location>
</feature>
<dbReference type="AlphaFoldDB" id="A0A419F349"/>
<feature type="transmembrane region" description="Helical" evidence="8">
    <location>
        <begin position="270"/>
        <end position="289"/>
    </location>
</feature>
<keyword evidence="7 8" id="KW-0472">Membrane</keyword>
<comment type="caution">
    <text evidence="10">The sequence shown here is derived from an EMBL/GenBank/DDBJ whole genome shotgun (WGS) entry which is preliminary data.</text>
</comment>
<evidence type="ECO:0000256" key="6">
    <source>
        <dbReference type="ARBA" id="ARBA00022989"/>
    </source>
</evidence>
<feature type="transmembrane region" description="Helical" evidence="8">
    <location>
        <begin position="214"/>
        <end position="236"/>
    </location>
</feature>
<dbReference type="PANTHER" id="PTHR43302">
    <property type="entry name" value="TRANSPORTER ARSB-RELATED"/>
    <property type="match status" value="1"/>
</dbReference>
<evidence type="ECO:0000256" key="5">
    <source>
        <dbReference type="ARBA" id="ARBA00022692"/>
    </source>
</evidence>
<organism evidence="10 11">
    <name type="scientific">Candidatus Abyssobacteria bacterium SURF_17</name>
    <dbReference type="NCBI Taxonomy" id="2093361"/>
    <lineage>
        <taxon>Bacteria</taxon>
        <taxon>Pseudomonadati</taxon>
        <taxon>Candidatus Hydrogenedentota</taxon>
        <taxon>Candidatus Abyssobacteria</taxon>
    </lineage>
</organism>
<keyword evidence="5 8" id="KW-0812">Transmembrane</keyword>
<evidence type="ECO:0000256" key="3">
    <source>
        <dbReference type="ARBA" id="ARBA00022448"/>
    </source>
</evidence>
<keyword evidence="4" id="KW-1003">Cell membrane</keyword>
<keyword evidence="6 8" id="KW-1133">Transmembrane helix</keyword>
<comment type="similarity">
    <text evidence="2">Belongs to the CitM (TC 2.A.11) transporter family.</text>
</comment>
<feature type="transmembrane region" description="Helical" evidence="8">
    <location>
        <begin position="309"/>
        <end position="331"/>
    </location>
</feature>
<dbReference type="GO" id="GO:0005886">
    <property type="term" value="C:plasma membrane"/>
    <property type="evidence" value="ECO:0007669"/>
    <property type="project" value="UniProtKB-SubCell"/>
</dbReference>
<dbReference type="CDD" id="cd01117">
    <property type="entry name" value="YbiR_permease"/>
    <property type="match status" value="1"/>
</dbReference>
<keyword evidence="3" id="KW-0813">Transport</keyword>
<evidence type="ECO:0000313" key="11">
    <source>
        <dbReference type="Proteomes" id="UP000285961"/>
    </source>
</evidence>
<sequence>MDTTVLAVFVFVYIGMILGEIPGLALDRTGVALLGTIALLVMQRITPIDAWNAVDVSTIGLLLGLMVVSAQFRLGGFYAKLTRGLAAMNVSTGILLALLIAVSGVLSALLANDIVCLAMAPVLVEGCVRRRLNPVPFLLALACASNVGSAATLIGNPQNMLIGQVLHLSFSRYLLQAGVPSAVGLIAVWVVVRQRMGGRVNEEVSIPVVEAPDFNLWQTTKGFLVLTALVFVFLLTSWPREVVALAAAGLLLTSRRMASRDILGLVDWHLLVLFVGLFVVNHVVAESSILAQMMSVVNSSGINLAEPEWLFAVTVVLSNLVSNVPATMLLLPVATHPLAGPVLALASTLAGNLFIVGSIANIIVVDQADRLGVRITWWEHAKVGVPVTVLTLAIAAGWLWLLSRFFPSLLV</sequence>
<dbReference type="InterPro" id="IPR004680">
    <property type="entry name" value="Cit_transptr-like_dom"/>
</dbReference>
<dbReference type="InterPro" id="IPR000802">
    <property type="entry name" value="Arsenical_pump_ArsB"/>
</dbReference>
<evidence type="ECO:0000256" key="4">
    <source>
        <dbReference type="ARBA" id="ARBA00022475"/>
    </source>
</evidence>
<reference evidence="10 11" key="1">
    <citation type="journal article" date="2017" name="ISME J.">
        <title>Energy and carbon metabolisms in a deep terrestrial subsurface fluid microbial community.</title>
        <authorList>
            <person name="Momper L."/>
            <person name="Jungbluth S.P."/>
            <person name="Lee M.D."/>
            <person name="Amend J.P."/>
        </authorList>
    </citation>
    <scope>NUCLEOTIDE SEQUENCE [LARGE SCALE GENOMIC DNA]</scope>
    <source>
        <strain evidence="10">SURF_17</strain>
    </source>
</reference>
<feature type="transmembrane region" description="Helical" evidence="8">
    <location>
        <begin position="53"/>
        <end position="74"/>
    </location>
</feature>
<feature type="transmembrane region" description="Helical" evidence="8">
    <location>
        <begin position="383"/>
        <end position="402"/>
    </location>
</feature>
<comment type="subcellular location">
    <subcellularLocation>
        <location evidence="1">Cell membrane</location>
        <topology evidence="1">Multi-pass membrane protein</topology>
    </subcellularLocation>
</comment>
<protein>
    <submittedName>
        <fullName evidence="10">Anion transporter</fullName>
    </submittedName>
</protein>